<gene>
    <name evidence="2" type="ORF">CK203_080540</name>
</gene>
<accession>A0A438D9M8</accession>
<evidence type="ECO:0000256" key="1">
    <source>
        <dbReference type="SAM" id="MobiDB-lite"/>
    </source>
</evidence>
<reference evidence="2 3" key="1">
    <citation type="journal article" date="2018" name="PLoS Genet.">
        <title>Population sequencing reveals clonal diversity and ancestral inbreeding in the grapevine cultivar Chardonnay.</title>
        <authorList>
            <person name="Roach M.J."/>
            <person name="Johnson D.L."/>
            <person name="Bohlmann J."/>
            <person name="van Vuuren H.J."/>
            <person name="Jones S.J."/>
            <person name="Pretorius I.S."/>
            <person name="Schmidt S.A."/>
            <person name="Borneman A.R."/>
        </authorList>
    </citation>
    <scope>NUCLEOTIDE SEQUENCE [LARGE SCALE GENOMIC DNA]</scope>
    <source>
        <strain evidence="3">cv. Chardonnay</strain>
        <tissue evidence="2">Leaf</tissue>
    </source>
</reference>
<evidence type="ECO:0000313" key="3">
    <source>
        <dbReference type="Proteomes" id="UP000288805"/>
    </source>
</evidence>
<sequence>MEKASFTHLNKLFEIGSTELAHNLLLSDKNLQALIENLKSFIIPVFPPLAPLSLVPNEHFVLKDLSFYEIDRLADSKACHDHLEEREKKFQEETFRQAPPASHLTSNSVVHPPA</sequence>
<comment type="caution">
    <text evidence="2">The sequence shown here is derived from an EMBL/GenBank/DDBJ whole genome shotgun (WGS) entry which is preliminary data.</text>
</comment>
<dbReference type="EMBL" id="QGNW01001726">
    <property type="protein sequence ID" value="RVW32152.1"/>
    <property type="molecule type" value="Genomic_DNA"/>
</dbReference>
<protein>
    <submittedName>
        <fullName evidence="2">Uncharacterized protein</fullName>
    </submittedName>
</protein>
<dbReference type="AlphaFoldDB" id="A0A438D9M8"/>
<organism evidence="2 3">
    <name type="scientific">Vitis vinifera</name>
    <name type="common">Grape</name>
    <dbReference type="NCBI Taxonomy" id="29760"/>
    <lineage>
        <taxon>Eukaryota</taxon>
        <taxon>Viridiplantae</taxon>
        <taxon>Streptophyta</taxon>
        <taxon>Embryophyta</taxon>
        <taxon>Tracheophyta</taxon>
        <taxon>Spermatophyta</taxon>
        <taxon>Magnoliopsida</taxon>
        <taxon>eudicotyledons</taxon>
        <taxon>Gunneridae</taxon>
        <taxon>Pentapetalae</taxon>
        <taxon>rosids</taxon>
        <taxon>Vitales</taxon>
        <taxon>Vitaceae</taxon>
        <taxon>Viteae</taxon>
        <taxon>Vitis</taxon>
    </lineage>
</organism>
<feature type="compositionally biased region" description="Polar residues" evidence="1">
    <location>
        <begin position="103"/>
        <end position="114"/>
    </location>
</feature>
<dbReference type="Proteomes" id="UP000288805">
    <property type="component" value="Unassembled WGS sequence"/>
</dbReference>
<feature type="region of interest" description="Disordered" evidence="1">
    <location>
        <begin position="88"/>
        <end position="114"/>
    </location>
</feature>
<name>A0A438D9M8_VITVI</name>
<evidence type="ECO:0000313" key="2">
    <source>
        <dbReference type="EMBL" id="RVW32152.1"/>
    </source>
</evidence>
<proteinExistence type="predicted"/>